<dbReference type="Proteomes" id="UP000887575">
    <property type="component" value="Unassembled WGS sequence"/>
</dbReference>
<protein>
    <submittedName>
        <fullName evidence="3">Uncharacterized protein</fullName>
    </submittedName>
</protein>
<evidence type="ECO:0000256" key="1">
    <source>
        <dbReference type="SAM" id="SignalP"/>
    </source>
</evidence>
<keyword evidence="2" id="KW-1185">Reference proteome</keyword>
<name>A0AAF3ETL2_9BILA</name>
<feature type="signal peptide" evidence="1">
    <location>
        <begin position="1"/>
        <end position="18"/>
    </location>
</feature>
<organism evidence="2 3">
    <name type="scientific">Mesorhabditis belari</name>
    <dbReference type="NCBI Taxonomy" id="2138241"/>
    <lineage>
        <taxon>Eukaryota</taxon>
        <taxon>Metazoa</taxon>
        <taxon>Ecdysozoa</taxon>
        <taxon>Nematoda</taxon>
        <taxon>Chromadorea</taxon>
        <taxon>Rhabditida</taxon>
        <taxon>Rhabditina</taxon>
        <taxon>Rhabditomorpha</taxon>
        <taxon>Rhabditoidea</taxon>
        <taxon>Rhabditidae</taxon>
        <taxon>Mesorhabditinae</taxon>
        <taxon>Mesorhabditis</taxon>
    </lineage>
</organism>
<reference evidence="3" key="1">
    <citation type="submission" date="2024-02" db="UniProtKB">
        <authorList>
            <consortium name="WormBaseParasite"/>
        </authorList>
    </citation>
    <scope>IDENTIFICATION</scope>
</reference>
<accession>A0AAF3ETL2</accession>
<evidence type="ECO:0000313" key="2">
    <source>
        <dbReference type="Proteomes" id="UP000887575"/>
    </source>
</evidence>
<dbReference type="WBParaSite" id="MBELARI_LOCUS175">
    <property type="protein sequence ID" value="MBELARI_LOCUS175"/>
    <property type="gene ID" value="MBELARI_LOCUS175"/>
</dbReference>
<sequence>MHFPALVCFFTFFTQAQAVCDIGQDLGIFLCSDNYVQAIGLQLKLAFSHHFYSSMQLSESFCEKNPIICPNATSDLYDCIDGAVQQDCIETLLVGLAVFLFAFFTQIRASCDIGQVDTIALCYDVYMQAFGLPSLLGEVFM</sequence>
<keyword evidence="1" id="KW-0732">Signal</keyword>
<proteinExistence type="predicted"/>
<evidence type="ECO:0000313" key="3">
    <source>
        <dbReference type="WBParaSite" id="MBELARI_LOCUS175"/>
    </source>
</evidence>
<dbReference type="AlphaFoldDB" id="A0AAF3ETL2"/>
<feature type="chain" id="PRO_5042109842" evidence="1">
    <location>
        <begin position="19"/>
        <end position="141"/>
    </location>
</feature>